<gene>
    <name evidence="2" type="ORF">SAMN05192543_106306</name>
</gene>
<evidence type="ECO:0000313" key="3">
    <source>
        <dbReference type="Proteomes" id="UP000199548"/>
    </source>
</evidence>
<evidence type="ECO:0000256" key="1">
    <source>
        <dbReference type="SAM" id="MobiDB-lite"/>
    </source>
</evidence>
<evidence type="ECO:0000313" key="2">
    <source>
        <dbReference type="EMBL" id="SFJ31467.1"/>
    </source>
</evidence>
<organism evidence="2 3">
    <name type="scientific">Paraburkholderia megapolitana</name>
    <dbReference type="NCBI Taxonomy" id="420953"/>
    <lineage>
        <taxon>Bacteria</taxon>
        <taxon>Pseudomonadati</taxon>
        <taxon>Pseudomonadota</taxon>
        <taxon>Betaproteobacteria</taxon>
        <taxon>Burkholderiales</taxon>
        <taxon>Burkholderiaceae</taxon>
        <taxon>Paraburkholderia</taxon>
    </lineage>
</organism>
<feature type="region of interest" description="Disordered" evidence="1">
    <location>
        <begin position="153"/>
        <end position="178"/>
    </location>
</feature>
<dbReference type="Proteomes" id="UP000199548">
    <property type="component" value="Unassembled WGS sequence"/>
</dbReference>
<dbReference type="EMBL" id="FOQU01000006">
    <property type="protein sequence ID" value="SFJ31467.1"/>
    <property type="molecule type" value="Genomic_DNA"/>
</dbReference>
<dbReference type="AlphaFoldDB" id="A0A1I3QDP7"/>
<sequence>MAARVLRQARNRGATSSAAPVARLRPVYREQTNRLRAAPSRQHSSTALADPFTSLMRAEGAIRASVGERGAGRSVSRHGLSPALMHELTTIWEQAHTAHAKGGDPVLGDVADQLATIICDCGNDAVPGDVADRIATIIGDCRGALAAASALPGTMDRSSKGTCQSGTTDLADDLQQRG</sequence>
<dbReference type="STRING" id="420953.SAMN05192543_106306"/>
<proteinExistence type="predicted"/>
<reference evidence="2 3" key="1">
    <citation type="submission" date="2016-10" db="EMBL/GenBank/DDBJ databases">
        <authorList>
            <person name="de Groot N.N."/>
        </authorList>
    </citation>
    <scope>NUCLEOTIDE SEQUENCE [LARGE SCALE GENOMIC DNA]</scope>
    <source>
        <strain evidence="2 3">LMG 23650</strain>
    </source>
</reference>
<dbReference type="RefSeq" id="WP_143098118.1">
    <property type="nucleotide sequence ID" value="NZ_CP041743.1"/>
</dbReference>
<feature type="region of interest" description="Disordered" evidence="1">
    <location>
        <begin position="1"/>
        <end position="21"/>
    </location>
</feature>
<protein>
    <submittedName>
        <fullName evidence="2">Uncharacterized protein</fullName>
    </submittedName>
</protein>
<accession>A0A1I3QDP7</accession>
<name>A0A1I3QDP7_9BURK</name>
<keyword evidence="3" id="KW-1185">Reference proteome</keyword>
<dbReference type="OrthoDB" id="9133221at2"/>